<dbReference type="STRING" id="1781255.BH720_02665"/>
<name>A0A1E5QQ37_9CYAN</name>
<evidence type="ECO:0000313" key="2">
    <source>
        <dbReference type="EMBL" id="OEJ76779.1"/>
    </source>
</evidence>
<dbReference type="EMBL" id="MJGC01000029">
    <property type="protein sequence ID" value="OEJ76779.1"/>
    <property type="molecule type" value="Genomic_DNA"/>
</dbReference>
<dbReference type="Pfam" id="PF13592">
    <property type="entry name" value="HTH_33"/>
    <property type="match status" value="1"/>
</dbReference>
<reference evidence="2" key="1">
    <citation type="submission" date="2016-09" db="EMBL/GenBank/DDBJ databases">
        <title>Draft genome of thermotolerant cyanobacterium Desertifilum sp. strain IPPAS B-1220.</title>
        <authorList>
            <person name="Sinetova M.A."/>
            <person name="Bolakhan K."/>
            <person name="Zayadan B.K."/>
            <person name="Mironov K.S."/>
            <person name="Ustinova V."/>
            <person name="Kupriyanova E.V."/>
            <person name="Sidorov R.A."/>
            <person name="Skrypnik A.N."/>
            <person name="Gogoleva N.E."/>
            <person name="Gogolev Y.V."/>
            <person name="Los D.A."/>
        </authorList>
    </citation>
    <scope>NUCLEOTIDE SEQUENCE [LARGE SCALE GENOMIC DNA]</scope>
    <source>
        <strain evidence="2">IPPAS B-1220</strain>
    </source>
</reference>
<dbReference type="InterPro" id="IPR009057">
    <property type="entry name" value="Homeodomain-like_sf"/>
</dbReference>
<accession>A0A1E5QQ37</accession>
<dbReference type="Pfam" id="PF13384">
    <property type="entry name" value="HTH_23"/>
    <property type="match status" value="1"/>
</dbReference>
<organism evidence="2">
    <name type="scientific">Desertifilum tharense IPPAS B-1220</name>
    <dbReference type="NCBI Taxonomy" id="1781255"/>
    <lineage>
        <taxon>Bacteria</taxon>
        <taxon>Bacillati</taxon>
        <taxon>Cyanobacteriota</taxon>
        <taxon>Cyanophyceae</taxon>
        <taxon>Desertifilales</taxon>
        <taxon>Desertifilaceae</taxon>
        <taxon>Desertifilum</taxon>
    </lineage>
</organism>
<protein>
    <submittedName>
        <fullName evidence="2">Transposase</fullName>
    </submittedName>
</protein>
<gene>
    <name evidence="2" type="ORF">BH720_02665</name>
</gene>
<feature type="domain" description="Winged helix-turn helix" evidence="1">
    <location>
        <begin position="96"/>
        <end position="152"/>
    </location>
</feature>
<dbReference type="AlphaFoldDB" id="A0A1E5QQ37"/>
<proteinExistence type="predicted"/>
<evidence type="ECO:0000259" key="1">
    <source>
        <dbReference type="Pfam" id="PF13592"/>
    </source>
</evidence>
<sequence>MVNTSSQTAIEELQGFIAGNPDAREMRKALALKLVYQGYSYEAISQILDVSIGSISGWKQAYEREGLLGLRLKHKGRISYLSPEQREAVVQWLQTKDRWEVGELEYHLVEQYDVVYESKQSYYDLFEAAGISWKKTTQVNPKADPQAVEEKKLKFAGYWQVTESKLKTEQCES</sequence>
<comment type="caution">
    <text evidence="2">The sequence shown here is derived from an EMBL/GenBank/DDBJ whole genome shotgun (WGS) entry which is preliminary data.</text>
</comment>
<dbReference type="InterPro" id="IPR025959">
    <property type="entry name" value="Winged_HTH_dom"/>
</dbReference>
<dbReference type="SUPFAM" id="SSF46689">
    <property type="entry name" value="Homeodomain-like"/>
    <property type="match status" value="1"/>
</dbReference>